<name>A0A6G1I515_9PEZI</name>
<evidence type="ECO:0000313" key="12">
    <source>
        <dbReference type="EMBL" id="KAF2403271.1"/>
    </source>
</evidence>
<feature type="domain" description="Transcription factor Tfb2 C-terminal" evidence="11">
    <location>
        <begin position="399"/>
        <end position="463"/>
    </location>
</feature>
<keyword evidence="6 9" id="KW-0804">Transcription</keyword>
<proteinExistence type="inferred from homology"/>
<dbReference type="AlphaFoldDB" id="A0A6G1I515"/>
<dbReference type="EMBL" id="ML996690">
    <property type="protein sequence ID" value="KAF2403271.1"/>
    <property type="molecule type" value="Genomic_DNA"/>
</dbReference>
<evidence type="ECO:0000256" key="6">
    <source>
        <dbReference type="ARBA" id="ARBA00023163"/>
    </source>
</evidence>
<evidence type="ECO:0000256" key="2">
    <source>
        <dbReference type="ARBA" id="ARBA00004123"/>
    </source>
</evidence>
<dbReference type="GO" id="GO:0006289">
    <property type="term" value="P:nucleotide-excision repair"/>
    <property type="evidence" value="ECO:0007669"/>
    <property type="project" value="InterPro"/>
</dbReference>
<dbReference type="Pfam" id="PF18307">
    <property type="entry name" value="Tfb2_C"/>
    <property type="match status" value="1"/>
</dbReference>
<dbReference type="GO" id="GO:0005675">
    <property type="term" value="C:transcription factor TFIIH holo complex"/>
    <property type="evidence" value="ECO:0007669"/>
    <property type="project" value="TreeGrafter"/>
</dbReference>
<keyword evidence="13" id="KW-1185">Reference proteome</keyword>
<evidence type="ECO:0000313" key="13">
    <source>
        <dbReference type="Proteomes" id="UP000799640"/>
    </source>
</evidence>
<evidence type="ECO:0000256" key="4">
    <source>
        <dbReference type="ARBA" id="ARBA00022763"/>
    </source>
</evidence>
<feature type="region of interest" description="Disordered" evidence="10">
    <location>
        <begin position="471"/>
        <end position="494"/>
    </location>
</feature>
<dbReference type="InterPro" id="IPR040662">
    <property type="entry name" value="Tfb2_C"/>
</dbReference>
<evidence type="ECO:0000256" key="1">
    <source>
        <dbReference type="ARBA" id="ARBA00002817"/>
    </source>
</evidence>
<comment type="function">
    <text evidence="9">Component of the general transcription and DNA repair factor IIH (TFIIH) core complex which is involved in general and transcription-coupled nucleotide excision repair (NER) of damaged DNA.</text>
</comment>
<keyword evidence="4 9" id="KW-0227">DNA damage</keyword>
<evidence type="ECO:0000256" key="9">
    <source>
        <dbReference type="RuleBase" id="RU364024"/>
    </source>
</evidence>
<dbReference type="OrthoDB" id="364513at2759"/>
<evidence type="ECO:0000256" key="3">
    <source>
        <dbReference type="ARBA" id="ARBA00007132"/>
    </source>
</evidence>
<gene>
    <name evidence="12" type="ORF">EJ06DRAFT_528210</name>
</gene>
<dbReference type="NCBIfam" id="TIGR00625">
    <property type="entry name" value="tfb2"/>
    <property type="match status" value="1"/>
</dbReference>
<evidence type="ECO:0000256" key="7">
    <source>
        <dbReference type="ARBA" id="ARBA00023204"/>
    </source>
</evidence>
<dbReference type="Gene3D" id="3.30.70.2610">
    <property type="match status" value="1"/>
</dbReference>
<comment type="function">
    <text evidence="1">Component of the general transcription and DNA repair factor IIH (TFIIH) core complex, which is involved in general and transcription-coupled nucleotide excision repair (NER) of damaged DNA and, when complexed to TFIIK, in RNA transcription by RNA polymerase II. In NER, TFIIH acts by opening DNA around the lesion to allow the excision of the damaged oligonucleotide and its replacement by a new DNA fragment. In transcription, TFIIH has an essential role in transcription initiation. When the pre-initiation complex (PIC) has been established, TFIIH is required for promoter opening and promoter escape. Phosphorylation of the C-terminal tail (CTD) of the largest subunit of RNA polymerase II by the kinase module TFIIK controls the initiation of transcription.</text>
</comment>
<protein>
    <recommendedName>
        <fullName evidence="9">RNA polymerase II transcription factor B subunit 2</fullName>
    </recommendedName>
</protein>
<accession>A0A6G1I515</accession>
<sequence>MSSTLFDYLQQQPGMAYTRLYRQPSAVLAVLRRMLPHLAKTIVMALLYMPQPILESDLFAWIRPESQVELDESISTLKRLHIVQVVPEPAAPRAYKLSSSFASSLREALTGQGNHRSFGVPCTTRDPNRMTVEDLDGHARRRWEAILYYMVGSTGKGLGQADIISTGTKSLLEVGQFVTIRNERATITKEGFTFLLQEANAQVWSLLIVYLENALALHMEPVEMLSFLFMLGSLELGMDYSTASLTPTQMTMLDDLNNFGLVYRHADDQSRFYPTRLATTLTSDAGALLATSVKSTPSGPVTTAQAAGAGAGKGYIIVETNHRIYAYTSSLLQIAVLDLFARLKMRFPDMVAGKLTKESVQRAINLGITADQIISYLQTHAHPQMYKHAPPVLPPTVVDQIRLWQIQGDRMEANSGFLLANFSNFPEYEDVCRYAESLGVLVWKKDEKRCFFVTRIDQVKDYIAKRRLAAQKDVKSGQRVAPKAPGSVAGSSRT</sequence>
<dbReference type="InterPro" id="IPR004598">
    <property type="entry name" value="TFIIH_p52/Tfb2"/>
</dbReference>
<dbReference type="GO" id="GO:0000439">
    <property type="term" value="C:transcription factor TFIIH core complex"/>
    <property type="evidence" value="ECO:0007669"/>
    <property type="project" value="InterPro"/>
</dbReference>
<reference evidence="12" key="1">
    <citation type="journal article" date="2020" name="Stud. Mycol.">
        <title>101 Dothideomycetes genomes: a test case for predicting lifestyles and emergence of pathogens.</title>
        <authorList>
            <person name="Haridas S."/>
            <person name="Albert R."/>
            <person name="Binder M."/>
            <person name="Bloem J."/>
            <person name="Labutti K."/>
            <person name="Salamov A."/>
            <person name="Andreopoulos B."/>
            <person name="Baker S."/>
            <person name="Barry K."/>
            <person name="Bills G."/>
            <person name="Bluhm B."/>
            <person name="Cannon C."/>
            <person name="Castanera R."/>
            <person name="Culley D."/>
            <person name="Daum C."/>
            <person name="Ezra D."/>
            <person name="Gonzalez J."/>
            <person name="Henrissat B."/>
            <person name="Kuo A."/>
            <person name="Liang C."/>
            <person name="Lipzen A."/>
            <person name="Lutzoni F."/>
            <person name="Magnuson J."/>
            <person name="Mondo S."/>
            <person name="Nolan M."/>
            <person name="Ohm R."/>
            <person name="Pangilinan J."/>
            <person name="Park H.-J."/>
            <person name="Ramirez L."/>
            <person name="Alfaro M."/>
            <person name="Sun H."/>
            <person name="Tritt A."/>
            <person name="Yoshinaga Y."/>
            <person name="Zwiers L.-H."/>
            <person name="Turgeon B."/>
            <person name="Goodwin S."/>
            <person name="Spatafora J."/>
            <person name="Crous P."/>
            <person name="Grigoriev I."/>
        </authorList>
    </citation>
    <scope>NUCLEOTIDE SEQUENCE</scope>
    <source>
        <strain evidence="12">CBS 262.69</strain>
    </source>
</reference>
<evidence type="ECO:0000256" key="5">
    <source>
        <dbReference type="ARBA" id="ARBA00023015"/>
    </source>
</evidence>
<dbReference type="PANTHER" id="PTHR13152:SF0">
    <property type="entry name" value="GENERAL TRANSCRIPTION FACTOR IIH SUBUNIT 4"/>
    <property type="match status" value="1"/>
</dbReference>
<dbReference type="GO" id="GO:0003690">
    <property type="term" value="F:double-stranded DNA binding"/>
    <property type="evidence" value="ECO:0007669"/>
    <property type="project" value="TreeGrafter"/>
</dbReference>
<comment type="similarity">
    <text evidence="3 9">Belongs to the TFB2 family.</text>
</comment>
<keyword evidence="8 9" id="KW-0539">Nucleus</keyword>
<dbReference type="PANTHER" id="PTHR13152">
    <property type="entry name" value="TFIIH, POLYPEPTIDE 4"/>
    <property type="match status" value="1"/>
</dbReference>
<keyword evidence="5 9" id="KW-0805">Transcription regulation</keyword>
<evidence type="ECO:0000256" key="10">
    <source>
        <dbReference type="SAM" id="MobiDB-lite"/>
    </source>
</evidence>
<dbReference type="Pfam" id="PF03849">
    <property type="entry name" value="Tfb2"/>
    <property type="match status" value="1"/>
</dbReference>
<comment type="subcellular location">
    <subcellularLocation>
        <location evidence="2 9">Nucleus</location>
    </subcellularLocation>
</comment>
<organism evidence="12 13">
    <name type="scientific">Trichodelitschia bisporula</name>
    <dbReference type="NCBI Taxonomy" id="703511"/>
    <lineage>
        <taxon>Eukaryota</taxon>
        <taxon>Fungi</taxon>
        <taxon>Dikarya</taxon>
        <taxon>Ascomycota</taxon>
        <taxon>Pezizomycotina</taxon>
        <taxon>Dothideomycetes</taxon>
        <taxon>Dothideomycetes incertae sedis</taxon>
        <taxon>Phaeotrichales</taxon>
        <taxon>Phaeotrichaceae</taxon>
        <taxon>Trichodelitschia</taxon>
    </lineage>
</organism>
<dbReference type="Proteomes" id="UP000799640">
    <property type="component" value="Unassembled WGS sequence"/>
</dbReference>
<evidence type="ECO:0000256" key="8">
    <source>
        <dbReference type="ARBA" id="ARBA00023242"/>
    </source>
</evidence>
<keyword evidence="7 9" id="KW-0234">DNA repair</keyword>
<evidence type="ECO:0000259" key="11">
    <source>
        <dbReference type="Pfam" id="PF18307"/>
    </source>
</evidence>
<dbReference type="GO" id="GO:0001671">
    <property type="term" value="F:ATPase activator activity"/>
    <property type="evidence" value="ECO:0007669"/>
    <property type="project" value="InterPro"/>
</dbReference>